<dbReference type="Proteomes" id="UP000023758">
    <property type="component" value="Unassembled WGS sequence"/>
</dbReference>
<feature type="region of interest" description="Disordered" evidence="1">
    <location>
        <begin position="421"/>
        <end position="501"/>
    </location>
</feature>
<accession>A0A022VYE7</accession>
<feature type="region of interest" description="Disordered" evidence="1">
    <location>
        <begin position="575"/>
        <end position="654"/>
    </location>
</feature>
<feature type="compositionally biased region" description="Polar residues" evidence="1">
    <location>
        <begin position="447"/>
        <end position="465"/>
    </location>
</feature>
<feature type="compositionally biased region" description="Gly residues" evidence="1">
    <location>
        <begin position="644"/>
        <end position="654"/>
    </location>
</feature>
<feature type="region of interest" description="Disordered" evidence="1">
    <location>
        <begin position="327"/>
        <end position="355"/>
    </location>
</feature>
<dbReference type="HOGENOM" id="CLU_017407_0_0_1"/>
<feature type="compositionally biased region" description="Polar residues" evidence="1">
    <location>
        <begin position="328"/>
        <end position="355"/>
    </location>
</feature>
<feature type="compositionally biased region" description="Low complexity" evidence="1">
    <location>
        <begin position="54"/>
        <end position="64"/>
    </location>
</feature>
<evidence type="ECO:0000256" key="1">
    <source>
        <dbReference type="SAM" id="MobiDB-lite"/>
    </source>
</evidence>
<feature type="region of interest" description="Disordered" evidence="1">
    <location>
        <begin position="526"/>
        <end position="554"/>
    </location>
</feature>
<feature type="compositionally biased region" description="Basic and acidic residues" evidence="1">
    <location>
        <begin position="492"/>
        <end position="501"/>
    </location>
</feature>
<feature type="compositionally biased region" description="Polar residues" evidence="1">
    <location>
        <begin position="613"/>
        <end position="622"/>
    </location>
</feature>
<feature type="compositionally biased region" description="Polar residues" evidence="1">
    <location>
        <begin position="482"/>
        <end position="491"/>
    </location>
</feature>
<dbReference type="EMBL" id="KK207874">
    <property type="protein sequence ID" value="EZF51066.1"/>
    <property type="molecule type" value="Genomic_DNA"/>
</dbReference>
<feature type="compositionally biased region" description="Basic residues" evidence="1">
    <location>
        <begin position="232"/>
        <end position="241"/>
    </location>
</feature>
<gene>
    <name evidence="2" type="ORF">H103_05576</name>
</gene>
<feature type="compositionally biased region" description="Low complexity" evidence="1">
    <location>
        <begin position="530"/>
        <end position="539"/>
    </location>
</feature>
<feature type="compositionally biased region" description="Polar residues" evidence="1">
    <location>
        <begin position="425"/>
        <end position="437"/>
    </location>
</feature>
<organism evidence="2">
    <name type="scientific">Trichophyton rubrum CBS 288.86</name>
    <dbReference type="NCBI Taxonomy" id="1215330"/>
    <lineage>
        <taxon>Eukaryota</taxon>
        <taxon>Fungi</taxon>
        <taxon>Dikarya</taxon>
        <taxon>Ascomycota</taxon>
        <taxon>Pezizomycotina</taxon>
        <taxon>Eurotiomycetes</taxon>
        <taxon>Eurotiomycetidae</taxon>
        <taxon>Onygenales</taxon>
        <taxon>Arthrodermataceae</taxon>
        <taxon>Trichophyton</taxon>
    </lineage>
</organism>
<evidence type="ECO:0000313" key="2">
    <source>
        <dbReference type="EMBL" id="EZF51066.1"/>
    </source>
</evidence>
<dbReference type="OrthoDB" id="5402147at2759"/>
<feature type="region of interest" description="Disordered" evidence="1">
    <location>
        <begin position="1"/>
        <end position="115"/>
    </location>
</feature>
<feature type="region of interest" description="Disordered" evidence="1">
    <location>
        <begin position="229"/>
        <end position="260"/>
    </location>
</feature>
<feature type="compositionally biased region" description="Basic residues" evidence="1">
    <location>
        <begin position="584"/>
        <end position="599"/>
    </location>
</feature>
<protein>
    <submittedName>
        <fullName evidence="2">Uncharacterized protein</fullName>
    </submittedName>
</protein>
<name>A0A022VYE7_TRIRU</name>
<reference evidence="2" key="1">
    <citation type="submission" date="2014-02" db="EMBL/GenBank/DDBJ databases">
        <title>The Genome Sequence of Trichophyton rubrum (morphotype fischeri) CBS 288.86.</title>
        <authorList>
            <consortium name="The Broad Institute Genomics Platform"/>
            <person name="Cuomo C.A."/>
            <person name="White T.C."/>
            <person name="Graser Y."/>
            <person name="Martinez-Rossi N."/>
            <person name="Heitman J."/>
            <person name="Young S.K."/>
            <person name="Zeng Q."/>
            <person name="Gargeya S."/>
            <person name="Abouelleil A."/>
            <person name="Alvarado L."/>
            <person name="Chapman S.B."/>
            <person name="Gainer-Dewar J."/>
            <person name="Goldberg J."/>
            <person name="Griggs A."/>
            <person name="Gujja S."/>
            <person name="Hansen M."/>
            <person name="Howarth C."/>
            <person name="Imamovic A."/>
            <person name="Larimer J."/>
            <person name="Martinez D."/>
            <person name="Murphy C."/>
            <person name="Pearson M.D."/>
            <person name="Persinoti G."/>
            <person name="Poon T."/>
            <person name="Priest M."/>
            <person name="Roberts A.D."/>
            <person name="Saif S."/>
            <person name="Shea T.D."/>
            <person name="Sykes S.N."/>
            <person name="Wortman J."/>
            <person name="Nusbaum C."/>
            <person name="Birren B."/>
        </authorList>
    </citation>
    <scope>NUCLEOTIDE SEQUENCE [LARGE SCALE GENOMIC DNA]</scope>
    <source>
        <strain evidence="2">CBS 288.86</strain>
    </source>
</reference>
<sequence length="654" mass="72928">MAFRLPDQTPQRQHPYPGSGRALTTPPNVPQPHARADEEDSQEWVLFSPVEAQSTAAHSHTASTERTPRTAGLSRLSDFGSLETAAQSSGPLYSERNDGETEGQEGQLQDTGLQEDDVTELDSLDDGLQAFRDPQLDQSGGPAMLPAHDGLGTFSPSGVNVQEQLWQHEQFNPGRIGETRQRSSSSVQRHLDTANESQTMGIGMERERWQRIEQWRMEQSKVLLQEIEKETRRRRQRKQRAQSKNSDTMHPLRSIVSEDITSKTDASLTASQAALDTTVDTTPSDDTDSDESFWQRITRSVINGLIGIDDSLLAVIFGESLVTDIADSDTNSTPPQNQPDSSFTGNRYPRTTTLTTDSSVNIGETIPNVMSSSTRDGWWQERLLERIARELGILVHQIYEHPGAFTAYMRTNIDPSTEYAGMPISQPTATPTVSAMTSRRESHSSHENTTSVPSPTFHPTMQDAATSRHAALWGIEEDAPTQGDTETSHILSESERRERDREYWERELNIKMVFRYLRNRFAATATGDASSTNDNTDTTELTSPQHRAQRQRQHDPIRAAIIRQHHPLVARAEANSRFRQQSSRIHRHQQHHHHHHHMRGSISPSCASQSQSTRKSVSTKRTGSSRHYWDISGSAGSSNAPLAVGGGMGSWGDI</sequence>
<dbReference type="AlphaFoldDB" id="A0A022VYE7"/>
<proteinExistence type="predicted"/>
<feature type="compositionally biased region" description="Low complexity" evidence="1">
    <location>
        <begin position="601"/>
        <end position="612"/>
    </location>
</feature>